<gene>
    <name evidence="4" type="ORF">CYCCA115_LOCUS893</name>
</gene>
<proteinExistence type="inferred from homology"/>
<evidence type="ECO:0000259" key="3">
    <source>
        <dbReference type="PROSITE" id="PS51462"/>
    </source>
</evidence>
<accession>A0AAD2CCZ3</accession>
<evidence type="ECO:0000256" key="1">
    <source>
        <dbReference type="ARBA" id="ARBA00007251"/>
    </source>
</evidence>
<evidence type="ECO:0000256" key="2">
    <source>
        <dbReference type="RuleBase" id="RU003814"/>
    </source>
</evidence>
<reference evidence="4" key="1">
    <citation type="submission" date="2023-08" db="EMBL/GenBank/DDBJ databases">
        <authorList>
            <person name="Audoor S."/>
            <person name="Bilcke G."/>
        </authorList>
    </citation>
    <scope>NUCLEOTIDE SEQUENCE</scope>
</reference>
<dbReference type="InterPro" id="IPR000649">
    <property type="entry name" value="IF-2B-related"/>
</dbReference>
<dbReference type="SUPFAM" id="SSF55811">
    <property type="entry name" value="Nudix"/>
    <property type="match status" value="1"/>
</dbReference>
<comment type="similarity">
    <text evidence="1 2">Belongs to the eIF-2B alpha/beta/delta subunits family.</text>
</comment>
<dbReference type="Gene3D" id="3.90.79.10">
    <property type="entry name" value="Nucleoside Triphosphate Pyrophosphohydrolase"/>
    <property type="match status" value="1"/>
</dbReference>
<dbReference type="SUPFAM" id="SSF100950">
    <property type="entry name" value="NagB/RpiA/CoA transferase-like"/>
    <property type="match status" value="1"/>
</dbReference>
<dbReference type="EMBL" id="CAKOGP040000002">
    <property type="protein sequence ID" value="CAJ1920599.1"/>
    <property type="molecule type" value="Genomic_DNA"/>
</dbReference>
<dbReference type="InterPro" id="IPR037171">
    <property type="entry name" value="NagB/RpiA_transferase-like"/>
</dbReference>
<dbReference type="InterPro" id="IPR015797">
    <property type="entry name" value="NUDIX_hydrolase-like_dom_sf"/>
</dbReference>
<dbReference type="AlphaFoldDB" id="A0AAD2CCZ3"/>
<dbReference type="InterPro" id="IPR042529">
    <property type="entry name" value="IF_2B-like_C"/>
</dbReference>
<keyword evidence="5" id="KW-1185">Reference proteome</keyword>
<dbReference type="PANTHER" id="PTHR43736:SF1">
    <property type="entry name" value="DIHYDRONEOPTERIN TRIPHOSPHATE DIPHOSPHATASE"/>
    <property type="match status" value="1"/>
</dbReference>
<dbReference type="InterPro" id="IPR000086">
    <property type="entry name" value="NUDIX_hydrolase_dom"/>
</dbReference>
<evidence type="ECO:0000313" key="4">
    <source>
        <dbReference type="EMBL" id="CAJ1920599.1"/>
    </source>
</evidence>
<dbReference type="PANTHER" id="PTHR43736">
    <property type="entry name" value="ADP-RIBOSE PYROPHOSPHATASE"/>
    <property type="match status" value="1"/>
</dbReference>
<dbReference type="Proteomes" id="UP001295423">
    <property type="component" value="Unassembled WGS sequence"/>
</dbReference>
<dbReference type="PROSITE" id="PS51462">
    <property type="entry name" value="NUDIX"/>
    <property type="match status" value="1"/>
</dbReference>
<name>A0AAD2CCZ3_9STRA</name>
<dbReference type="Pfam" id="PF00293">
    <property type="entry name" value="NUDIX"/>
    <property type="match status" value="1"/>
</dbReference>
<organism evidence="4 5">
    <name type="scientific">Cylindrotheca closterium</name>
    <dbReference type="NCBI Taxonomy" id="2856"/>
    <lineage>
        <taxon>Eukaryota</taxon>
        <taxon>Sar</taxon>
        <taxon>Stramenopiles</taxon>
        <taxon>Ochrophyta</taxon>
        <taxon>Bacillariophyta</taxon>
        <taxon>Bacillariophyceae</taxon>
        <taxon>Bacillariophycidae</taxon>
        <taxon>Bacillariales</taxon>
        <taxon>Bacillariaceae</taxon>
        <taxon>Cylindrotheca</taxon>
    </lineage>
</organism>
<evidence type="ECO:0000313" key="5">
    <source>
        <dbReference type="Proteomes" id="UP001295423"/>
    </source>
</evidence>
<sequence length="367" mass="40658">MSSYPNHWAGISGTIEAGETPLQAAQRELQEETSLAQIVESQGGLFVNVPYLSKRTQETRIIRVYPHVVLVPETTVELELRGTEHDSFKFITVQELLDMNESDCVPGLVQAFHHATHGKFDNQIPESVKQWASDEEHGASVMTRNALALLEQEDDDSMMKVRALQISILRPSMVSIVNVMQHIVANGKEASVTMESTLGKDLQDSVALGQATIRDLVSNKGGRLLKIATYSRSGTLVKILAPFVEECEIVCSQSTPGNEGELMAQQDLKNHDHLRWVPDEEMEELLANGKFDALLVGSDCILPDQMVNKVGTKRLCEIAQKEGTVVCCCADKWKIWEDVFPPPIEEDLFELVPLKLVSKLLVPGLTS</sequence>
<dbReference type="Gene3D" id="3.40.50.10470">
    <property type="entry name" value="Translation initiation factor eif-2b, domain 2"/>
    <property type="match status" value="1"/>
</dbReference>
<dbReference type="Pfam" id="PF01008">
    <property type="entry name" value="IF-2B"/>
    <property type="match status" value="1"/>
</dbReference>
<comment type="caution">
    <text evidence="4">The sequence shown here is derived from an EMBL/GenBank/DDBJ whole genome shotgun (WGS) entry which is preliminary data.</text>
</comment>
<feature type="domain" description="Nudix hydrolase" evidence="3">
    <location>
        <begin position="1"/>
        <end position="112"/>
    </location>
</feature>
<protein>
    <recommendedName>
        <fullName evidence="3">Nudix hydrolase domain-containing protein</fullName>
    </recommendedName>
</protein>